<comment type="caution">
    <text evidence="15">The sequence shown here is derived from an EMBL/GenBank/DDBJ whole genome shotgun (WGS) entry which is preliminary data.</text>
</comment>
<dbReference type="InterPro" id="IPR000531">
    <property type="entry name" value="Beta-barrel_TonB"/>
</dbReference>
<dbReference type="Pfam" id="PF07715">
    <property type="entry name" value="Plug"/>
    <property type="match status" value="1"/>
</dbReference>
<evidence type="ECO:0000256" key="1">
    <source>
        <dbReference type="ARBA" id="ARBA00004571"/>
    </source>
</evidence>
<evidence type="ECO:0000313" key="15">
    <source>
        <dbReference type="EMBL" id="PKQ67592.1"/>
    </source>
</evidence>
<proteinExistence type="inferred from homology"/>
<name>A0A2N3IB78_9BACT</name>
<dbReference type="InterPro" id="IPR012910">
    <property type="entry name" value="Plug_dom"/>
</dbReference>
<sequence length="1010" mass="109318">MKKTVLFLFLTFFCMATFAQRHVVTGVVSSAEDGTPIPFASVVVKGTTIGTSTDFDGKYSIEVTEDAILAYSMIGFETKEVLVESKIVINVILLTQTTGLDEVVVVGYGTQKKRDVTGAVSIVDSKTIEALKPVKVEQALQGTTAGVTVTSASGAPGSGLDIRIRGISTNGDASPVAIIDGYQGDLGTLNPDDIETITVLKDAQAAIYGTVGANGIILITTKTGRKNTAATVSFNSSIGIQETSRKLPVLNATEYGVLLNEAYAANGEALPFLNVANLGKGTNWQNELFERAPVLNNNISVNGGSDKIVYSLSASDLDQKGIVGKDKTGYKRNTARVNLGADLSDNFKMKSSVIYTYIKRKSINENGLGSVLFNALNMPSTMPVYDSNGNYFLAPTSLGIEIINPLAQIADTYNDYNLKKLNGNFSLDYEYSKHLKATARIGFNTSNSESKTFSKIVDYGGKVFDKTRSSVNQNAENFNDYTFDAFVTYDNTFNEKHHLSATLGTTVFKEWGNHLDATGYDVPNNSWDFADIGLANGVSDSKSVGSWTFDQRRLSYFSRIQYDYEGKYLLSAMIRRDASTKFGPDESVAYFPSATAGWVISDEDFMSGIEEIDFIKLRASYGLLGSDKIDSYKYISQLDGEATYVFDGVLAPGTAIGANPNPTVKWEESEQFDVGVDIKLLNNKIDVNADYFIKTTNDLLIGNIPVSGILGVAAPGAAGPTVNAGTVRNKGFEFAVGYRGNITKDLSFKVNYNFTTLNNEVLEVNNGSGFIEGGNFGVGQPAPSRMEVGKAIGYFYGYKTDGIFQNQAEVDAHPSQTALGAEASPGDIRYVDINGDGKLTSDDRTNLGDPIPDVTMGLNISLNYKGFDFVAYSYASIGNEMVRNYERSNSNVNRLSTSLNRWTGAGTSNSVPRLTTAATANNIFSDYFVEDASFLRIQNVQLGYTFPKSITEKLRISKLRFYGSVANLYTFTDYTGFDPAASTGAPIGGGIDYGFYPAARTFTFGLNLNF</sequence>
<dbReference type="InterPro" id="IPR023996">
    <property type="entry name" value="TonB-dep_OMP_SusC/RagA"/>
</dbReference>
<comment type="similarity">
    <text evidence="10 11">Belongs to the TonB-dependent receptor family.</text>
</comment>
<feature type="signal peptide" evidence="12">
    <location>
        <begin position="1"/>
        <end position="19"/>
    </location>
</feature>
<keyword evidence="7 10" id="KW-0472">Membrane</keyword>
<evidence type="ECO:0000256" key="2">
    <source>
        <dbReference type="ARBA" id="ARBA00022448"/>
    </source>
</evidence>
<comment type="subcellular location">
    <subcellularLocation>
        <location evidence="1 10">Cell outer membrane</location>
        <topology evidence="1 10">Multi-pass membrane protein</topology>
    </subcellularLocation>
</comment>
<dbReference type="GO" id="GO:0044718">
    <property type="term" value="P:siderophore transmembrane transport"/>
    <property type="evidence" value="ECO:0007669"/>
    <property type="project" value="TreeGrafter"/>
</dbReference>
<dbReference type="AlphaFoldDB" id="A0A2N3IB78"/>
<dbReference type="Gene3D" id="2.40.170.20">
    <property type="entry name" value="TonB-dependent receptor, beta-barrel domain"/>
    <property type="match status" value="1"/>
</dbReference>
<evidence type="ECO:0000256" key="11">
    <source>
        <dbReference type="RuleBase" id="RU003357"/>
    </source>
</evidence>
<keyword evidence="5 12" id="KW-0732">Signal</keyword>
<keyword evidence="16" id="KW-1185">Reference proteome</keyword>
<dbReference type="NCBIfam" id="TIGR04057">
    <property type="entry name" value="SusC_RagA_signa"/>
    <property type="match status" value="1"/>
</dbReference>
<dbReference type="SUPFAM" id="SSF49464">
    <property type="entry name" value="Carboxypeptidase regulatory domain-like"/>
    <property type="match status" value="1"/>
</dbReference>
<dbReference type="Pfam" id="PF00593">
    <property type="entry name" value="TonB_dep_Rec_b-barrel"/>
    <property type="match status" value="1"/>
</dbReference>
<evidence type="ECO:0000256" key="10">
    <source>
        <dbReference type="PROSITE-ProRule" id="PRU01360"/>
    </source>
</evidence>
<dbReference type="InterPro" id="IPR039426">
    <property type="entry name" value="TonB-dep_rcpt-like"/>
</dbReference>
<dbReference type="GO" id="GO:0015344">
    <property type="term" value="F:siderophore uptake transmembrane transporter activity"/>
    <property type="evidence" value="ECO:0007669"/>
    <property type="project" value="TreeGrafter"/>
</dbReference>
<evidence type="ECO:0000256" key="6">
    <source>
        <dbReference type="ARBA" id="ARBA00023077"/>
    </source>
</evidence>
<keyword evidence="9 10" id="KW-0998">Cell outer membrane</keyword>
<evidence type="ECO:0000256" key="3">
    <source>
        <dbReference type="ARBA" id="ARBA00022452"/>
    </source>
</evidence>
<evidence type="ECO:0000259" key="13">
    <source>
        <dbReference type="Pfam" id="PF00593"/>
    </source>
</evidence>
<dbReference type="Pfam" id="PF13715">
    <property type="entry name" value="CarbopepD_reg_2"/>
    <property type="match status" value="1"/>
</dbReference>
<evidence type="ECO:0000256" key="5">
    <source>
        <dbReference type="ARBA" id="ARBA00022729"/>
    </source>
</evidence>
<dbReference type="PANTHER" id="PTHR30069">
    <property type="entry name" value="TONB-DEPENDENT OUTER MEMBRANE RECEPTOR"/>
    <property type="match status" value="1"/>
</dbReference>
<dbReference type="NCBIfam" id="TIGR04056">
    <property type="entry name" value="OMP_RagA_SusC"/>
    <property type="match status" value="1"/>
</dbReference>
<evidence type="ECO:0000256" key="12">
    <source>
        <dbReference type="SAM" id="SignalP"/>
    </source>
</evidence>
<dbReference type="InterPro" id="IPR008969">
    <property type="entry name" value="CarboxyPept-like_regulatory"/>
</dbReference>
<keyword evidence="3 10" id="KW-1134">Transmembrane beta strand</keyword>
<evidence type="ECO:0000313" key="16">
    <source>
        <dbReference type="Proteomes" id="UP000233618"/>
    </source>
</evidence>
<feature type="domain" description="TonB-dependent receptor plug" evidence="14">
    <location>
        <begin position="112"/>
        <end position="216"/>
    </location>
</feature>
<dbReference type="GO" id="GO:0009279">
    <property type="term" value="C:cell outer membrane"/>
    <property type="evidence" value="ECO:0007669"/>
    <property type="project" value="UniProtKB-SubCell"/>
</dbReference>
<dbReference type="Proteomes" id="UP000233618">
    <property type="component" value="Unassembled WGS sequence"/>
</dbReference>
<evidence type="ECO:0000256" key="4">
    <source>
        <dbReference type="ARBA" id="ARBA00022692"/>
    </source>
</evidence>
<dbReference type="Gene3D" id="2.170.130.10">
    <property type="entry name" value="TonB-dependent receptor, plug domain"/>
    <property type="match status" value="1"/>
</dbReference>
<dbReference type="Gene3D" id="2.60.40.1120">
    <property type="entry name" value="Carboxypeptidase-like, regulatory domain"/>
    <property type="match status" value="1"/>
</dbReference>
<feature type="domain" description="TonB-dependent receptor-like beta-barrel" evidence="13">
    <location>
        <begin position="408"/>
        <end position="864"/>
    </location>
</feature>
<dbReference type="PANTHER" id="PTHR30069:SF29">
    <property type="entry name" value="HEMOGLOBIN AND HEMOGLOBIN-HAPTOGLOBIN-BINDING PROTEIN 1-RELATED"/>
    <property type="match status" value="1"/>
</dbReference>
<feature type="chain" id="PRO_5014619521" evidence="12">
    <location>
        <begin position="20"/>
        <end position="1010"/>
    </location>
</feature>
<evidence type="ECO:0000256" key="9">
    <source>
        <dbReference type="ARBA" id="ARBA00023237"/>
    </source>
</evidence>
<gene>
    <name evidence="15" type="ORF">BZG01_07660</name>
</gene>
<keyword evidence="8" id="KW-0675">Receptor</keyword>
<keyword evidence="2 10" id="KW-0813">Transport</keyword>
<evidence type="ECO:0000259" key="14">
    <source>
        <dbReference type="Pfam" id="PF07715"/>
    </source>
</evidence>
<dbReference type="PROSITE" id="PS52016">
    <property type="entry name" value="TONB_DEPENDENT_REC_3"/>
    <property type="match status" value="1"/>
</dbReference>
<accession>A0A2N3IB78</accession>
<keyword evidence="4 10" id="KW-0812">Transmembrane</keyword>
<evidence type="ECO:0000256" key="8">
    <source>
        <dbReference type="ARBA" id="ARBA00023170"/>
    </source>
</evidence>
<dbReference type="InterPro" id="IPR037066">
    <property type="entry name" value="Plug_dom_sf"/>
</dbReference>
<dbReference type="SUPFAM" id="SSF56935">
    <property type="entry name" value="Porins"/>
    <property type="match status" value="1"/>
</dbReference>
<evidence type="ECO:0000256" key="7">
    <source>
        <dbReference type="ARBA" id="ARBA00023136"/>
    </source>
</evidence>
<protein>
    <submittedName>
        <fullName evidence="15">SusC/RagA family protein</fullName>
    </submittedName>
</protein>
<dbReference type="InterPro" id="IPR036942">
    <property type="entry name" value="Beta-barrel_TonB_sf"/>
</dbReference>
<dbReference type="EMBL" id="MVDE01000008">
    <property type="protein sequence ID" value="PKQ67592.1"/>
    <property type="molecule type" value="Genomic_DNA"/>
</dbReference>
<organism evidence="15 16">
    <name type="scientific">Labilibaculum manganireducens</name>
    <dbReference type="NCBI Taxonomy" id="1940525"/>
    <lineage>
        <taxon>Bacteria</taxon>
        <taxon>Pseudomonadati</taxon>
        <taxon>Bacteroidota</taxon>
        <taxon>Bacteroidia</taxon>
        <taxon>Marinilabiliales</taxon>
        <taxon>Marinifilaceae</taxon>
        <taxon>Labilibaculum</taxon>
    </lineage>
</organism>
<keyword evidence="6 11" id="KW-0798">TonB box</keyword>
<reference evidence="15 16" key="1">
    <citation type="journal article" date="2017" name="Front. Microbiol.">
        <title>Labilibaculum manganireducens gen. nov., sp. nov. and Labilibaculum filiforme sp. nov., Novel Bacteroidetes Isolated from Subsurface Sediments of the Baltic Sea.</title>
        <authorList>
            <person name="Vandieken V."/>
            <person name="Marshall I.P."/>
            <person name="Niemann H."/>
            <person name="Engelen B."/>
            <person name="Cypionka H."/>
        </authorList>
    </citation>
    <scope>NUCLEOTIDE SEQUENCE [LARGE SCALE GENOMIC DNA]</scope>
    <source>
        <strain evidence="15 16">59.10-2M</strain>
    </source>
</reference>
<dbReference type="InterPro" id="IPR023997">
    <property type="entry name" value="TonB-dep_OMP_SusC/RagA_CS"/>
</dbReference>